<dbReference type="EMBL" id="JBANDL010000002">
    <property type="protein sequence ID" value="MEI2456720.1"/>
    <property type="molecule type" value="Genomic_DNA"/>
</dbReference>
<feature type="region of interest" description="Disordered" evidence="1">
    <location>
        <begin position="1"/>
        <end position="57"/>
    </location>
</feature>
<dbReference type="Proteomes" id="UP001387215">
    <property type="component" value="Unassembled WGS sequence"/>
</dbReference>
<evidence type="ECO:0000313" key="3">
    <source>
        <dbReference type="Proteomes" id="UP001387215"/>
    </source>
</evidence>
<name>A0ABU8D6R2_9GAMM</name>
<dbReference type="Pfam" id="PF11906">
    <property type="entry name" value="DUF3426"/>
    <property type="match status" value="1"/>
</dbReference>
<dbReference type="RefSeq" id="WP_336132579.1">
    <property type="nucleotide sequence ID" value="NZ_JBANDL010000002.1"/>
</dbReference>
<reference evidence="2 3" key="1">
    <citation type="submission" date="2024-02" db="EMBL/GenBank/DDBJ databases">
        <title>Lysobacter Genome Sequencing and Mining.</title>
        <authorList>
            <person name="Bierman J."/>
            <person name="Walker M.C."/>
        </authorList>
    </citation>
    <scope>NUCLEOTIDE SEQUENCE [LARGE SCALE GENOMIC DNA]</scope>
    <source>
        <strain evidence="2 3">PB6250</strain>
    </source>
</reference>
<proteinExistence type="predicted"/>
<protein>
    <submittedName>
        <fullName evidence="2">DUF3426 domain-containing protein</fullName>
    </submittedName>
</protein>
<evidence type="ECO:0000256" key="1">
    <source>
        <dbReference type="SAM" id="MobiDB-lite"/>
    </source>
</evidence>
<organism evidence="2 3">
    <name type="scientific">Lysobacter firmicutimachus</name>
    <dbReference type="NCBI Taxonomy" id="1792846"/>
    <lineage>
        <taxon>Bacteria</taxon>
        <taxon>Pseudomonadati</taxon>
        <taxon>Pseudomonadota</taxon>
        <taxon>Gammaproteobacteria</taxon>
        <taxon>Lysobacterales</taxon>
        <taxon>Lysobacteraceae</taxon>
        <taxon>Lysobacter</taxon>
    </lineage>
</organism>
<keyword evidence="3" id="KW-1185">Reference proteome</keyword>
<dbReference type="InterPro" id="IPR021834">
    <property type="entry name" value="DUF3426"/>
</dbReference>
<comment type="caution">
    <text evidence="2">The sequence shown here is derived from an EMBL/GenBank/DDBJ whole genome shotgun (WGS) entry which is preliminary data.</text>
</comment>
<gene>
    <name evidence="2" type="ORF">V2J18_18860</name>
</gene>
<accession>A0ABU8D6R2</accession>
<sequence length="228" mass="24583">MQDEPAENGSTTTPEAPDALDTPLPPLIQAAPEPAPRRTPPRRQGKSETAVAHVRAQPSFVRSRARAEAAAAPSRRPWLGPLAVLVLALALALQLLLAQRAELAADARWRPLVAGLCSALSCSIPPWREPAALTMLNRNVLPVDGRAGVLRVTASFRNDARWPQPWPILVLSLDDVDGRRVGQRAFSPQDYRKGQPSGGLIAPGQSAAVQFDVLEPAPHVVAFTFDFR</sequence>
<evidence type="ECO:0000313" key="2">
    <source>
        <dbReference type="EMBL" id="MEI2456720.1"/>
    </source>
</evidence>